<dbReference type="EMBL" id="JAYWIO010000001">
    <property type="protein sequence ID" value="KAK7289652.1"/>
    <property type="molecule type" value="Genomic_DNA"/>
</dbReference>
<accession>A0AAN9P9G3</accession>
<dbReference type="InterPro" id="IPR050358">
    <property type="entry name" value="RSE1/DDB1/CFT1"/>
</dbReference>
<dbReference type="PANTHER" id="PTHR10644">
    <property type="entry name" value="DNA REPAIR/RNA PROCESSING CPSF FAMILY"/>
    <property type="match status" value="1"/>
</dbReference>
<keyword evidence="2" id="KW-1185">Reference proteome</keyword>
<sequence length="175" mass="19335">MTSTKDKKDSRDHKIKLRKNINVMLIKLNLQPDDAKGSYVEVLERYVNLGPIVYFCVVDLERQGQGLVVTCSGAYKDGSLRIVRNGIGINEQVTSNSVRLVSSTTRELRNEWYAPSGFSVNVATAKATQGILGIKVKLGKLIPYHPDKVREKLLITQAEALGPNKKGLVIESLIA</sequence>
<name>A0AAN9P9G3_CROPI</name>
<proteinExistence type="predicted"/>
<dbReference type="AlphaFoldDB" id="A0AAN9P9G3"/>
<dbReference type="Proteomes" id="UP001372338">
    <property type="component" value="Unassembled WGS sequence"/>
</dbReference>
<evidence type="ECO:0000313" key="1">
    <source>
        <dbReference type="EMBL" id="KAK7289652.1"/>
    </source>
</evidence>
<reference evidence="1 2" key="1">
    <citation type="submission" date="2024-01" db="EMBL/GenBank/DDBJ databases">
        <title>The genomes of 5 underutilized Papilionoideae crops provide insights into root nodulation and disease resistanc.</title>
        <authorList>
            <person name="Yuan L."/>
        </authorList>
    </citation>
    <scope>NUCLEOTIDE SEQUENCE [LARGE SCALE GENOMIC DNA]</scope>
    <source>
        <strain evidence="1">ZHUSHIDOU_FW_LH</strain>
        <tissue evidence="1">Leaf</tissue>
    </source>
</reference>
<organism evidence="1 2">
    <name type="scientific">Crotalaria pallida</name>
    <name type="common">Smooth rattlebox</name>
    <name type="synonym">Crotalaria striata</name>
    <dbReference type="NCBI Taxonomy" id="3830"/>
    <lineage>
        <taxon>Eukaryota</taxon>
        <taxon>Viridiplantae</taxon>
        <taxon>Streptophyta</taxon>
        <taxon>Embryophyta</taxon>
        <taxon>Tracheophyta</taxon>
        <taxon>Spermatophyta</taxon>
        <taxon>Magnoliopsida</taxon>
        <taxon>eudicotyledons</taxon>
        <taxon>Gunneridae</taxon>
        <taxon>Pentapetalae</taxon>
        <taxon>rosids</taxon>
        <taxon>fabids</taxon>
        <taxon>Fabales</taxon>
        <taxon>Fabaceae</taxon>
        <taxon>Papilionoideae</taxon>
        <taxon>50 kb inversion clade</taxon>
        <taxon>genistoids sensu lato</taxon>
        <taxon>core genistoids</taxon>
        <taxon>Crotalarieae</taxon>
        <taxon>Crotalaria</taxon>
    </lineage>
</organism>
<evidence type="ECO:0000313" key="2">
    <source>
        <dbReference type="Proteomes" id="UP001372338"/>
    </source>
</evidence>
<gene>
    <name evidence="1" type="ORF">RIF29_03457</name>
</gene>
<protein>
    <submittedName>
        <fullName evidence="1">Uncharacterized protein</fullName>
    </submittedName>
</protein>
<comment type="caution">
    <text evidence="1">The sequence shown here is derived from an EMBL/GenBank/DDBJ whole genome shotgun (WGS) entry which is preliminary data.</text>
</comment>
<dbReference type="Gene3D" id="2.130.10.10">
    <property type="entry name" value="YVTN repeat-like/Quinoprotein amine dehydrogenase"/>
    <property type="match status" value="1"/>
</dbReference>
<dbReference type="InterPro" id="IPR015943">
    <property type="entry name" value="WD40/YVTN_repeat-like_dom_sf"/>
</dbReference>